<protein>
    <submittedName>
        <fullName evidence="1">Uncharacterized protein</fullName>
    </submittedName>
</protein>
<reference evidence="2" key="1">
    <citation type="submission" date="2017-09" db="EMBL/GenBank/DDBJ databases">
        <title>The Reconstruction of 2,631 Draft Metagenome-Assembled Genomes from the Global Oceans.</title>
        <authorList>
            <person name="Tully B.J."/>
            <person name="Graham E.D."/>
            <person name="Heidelberg J.F."/>
        </authorList>
    </citation>
    <scope>NUCLEOTIDE SEQUENCE [LARGE SCALE GENOMIC DNA]</scope>
</reference>
<dbReference type="Pfam" id="PF20346">
    <property type="entry name" value="DUF6641"/>
    <property type="match status" value="1"/>
</dbReference>
<sequence>MELLKTLQLTRYQRNNRNNPVLQRRIKLAVGLSEQIQLAKNPNYKQISVRTVADDSGELREVEVSKRVLRWWHVGADGTVELTLRYGSRVLELAKGMDAVELVSKDELVGVLEQFKAAAELGEMDDMIAAQLAKRKRVNTQKH</sequence>
<dbReference type="EMBL" id="NZEX01000161">
    <property type="protein sequence ID" value="MAH64453.1"/>
    <property type="molecule type" value="Genomic_DNA"/>
</dbReference>
<comment type="caution">
    <text evidence="1">The sequence shown here is derived from an EMBL/GenBank/DDBJ whole genome shotgun (WGS) entry which is preliminary data.</text>
</comment>
<gene>
    <name evidence="1" type="ORF">CMN54_13615</name>
</gene>
<dbReference type="InterPro" id="IPR046581">
    <property type="entry name" value="DUF6641"/>
</dbReference>
<dbReference type="Proteomes" id="UP000226525">
    <property type="component" value="Unassembled WGS sequence"/>
</dbReference>
<organism evidence="1 2">
    <name type="scientific">SAR324 cluster bacterium</name>
    <dbReference type="NCBI Taxonomy" id="2024889"/>
    <lineage>
        <taxon>Bacteria</taxon>
        <taxon>Deltaproteobacteria</taxon>
        <taxon>SAR324 cluster</taxon>
    </lineage>
</organism>
<evidence type="ECO:0000313" key="1">
    <source>
        <dbReference type="EMBL" id="MAH64453.1"/>
    </source>
</evidence>
<proteinExistence type="predicted"/>
<dbReference type="AlphaFoldDB" id="A0A2D6YMM5"/>
<evidence type="ECO:0000313" key="2">
    <source>
        <dbReference type="Proteomes" id="UP000226525"/>
    </source>
</evidence>
<accession>A0A2D6YMM5</accession>
<name>A0A2D6YMM5_9DELT</name>